<comment type="caution">
    <text evidence="1">The sequence shown here is derived from an EMBL/GenBank/DDBJ whole genome shotgun (WGS) entry which is preliminary data.</text>
</comment>
<reference evidence="1" key="1">
    <citation type="submission" date="2020-01" db="EMBL/GenBank/DDBJ databases">
        <title>Bacteria Cultured from War Wounds Associated with the Conflict in Eastern Ukraine.</title>
        <authorList>
            <person name="Snesrud E."/>
            <person name="Galac M.R."/>
            <person name="Mc Gann P."/>
            <person name="Valentine K."/>
            <person name="Viacheslav K."/>
        </authorList>
    </citation>
    <scope>NUCLEOTIDE SEQUENCE</scope>
    <source>
        <strain evidence="1">VNMU148</strain>
    </source>
</reference>
<dbReference type="GO" id="GO:0003723">
    <property type="term" value="F:RNA binding"/>
    <property type="evidence" value="ECO:0007669"/>
    <property type="project" value="InterPro"/>
</dbReference>
<evidence type="ECO:0000313" key="1">
    <source>
        <dbReference type="EMBL" id="MZZ11375.1"/>
    </source>
</evidence>
<dbReference type="EMBL" id="WXZT01000001">
    <property type="protein sequence ID" value="MZZ11375.1"/>
    <property type="molecule type" value="Genomic_DNA"/>
</dbReference>
<proteinExistence type="predicted"/>
<accession>A0A8G5Q645</accession>
<protein>
    <submittedName>
        <fullName evidence="1">Uncharacterized protein</fullName>
    </submittedName>
</protein>
<gene>
    <name evidence="1" type="ORF">GUL26_03860</name>
</gene>
<dbReference type="RefSeq" id="WP_003116393.1">
    <property type="nucleotide sequence ID" value="NZ_CAADKL010000041.1"/>
</dbReference>
<dbReference type="AlphaFoldDB" id="A0A8G5Q645"/>
<organism evidence="1 2">
    <name type="scientific">Pseudomonas aeruginosa</name>
    <dbReference type="NCBI Taxonomy" id="287"/>
    <lineage>
        <taxon>Bacteria</taxon>
        <taxon>Pseudomonadati</taxon>
        <taxon>Pseudomonadota</taxon>
        <taxon>Gammaproteobacteria</taxon>
        <taxon>Pseudomonadales</taxon>
        <taxon>Pseudomonadaceae</taxon>
        <taxon>Pseudomonas</taxon>
    </lineage>
</organism>
<dbReference type="GO" id="GO:0110001">
    <property type="term" value="C:toxin-antitoxin complex"/>
    <property type="evidence" value="ECO:0007669"/>
    <property type="project" value="InterPro"/>
</dbReference>
<dbReference type="Pfam" id="PF09907">
    <property type="entry name" value="HigB_toxin"/>
    <property type="match status" value="1"/>
</dbReference>
<name>A0A8G5Q645_PSEAI</name>
<sequence length="87" mass="10113">MKLLGREKLVTLRGESEHIDKWISNWVSEISHAHWKHSSELLEQYPKAQKLEENHFSFCVCSSGYFLELKIAFAQGIAIITKLIKKL</sequence>
<dbReference type="GO" id="GO:0004519">
    <property type="term" value="F:endonuclease activity"/>
    <property type="evidence" value="ECO:0007669"/>
    <property type="project" value="InterPro"/>
</dbReference>
<evidence type="ECO:0000313" key="2">
    <source>
        <dbReference type="Proteomes" id="UP000644192"/>
    </source>
</evidence>
<dbReference type="InterPro" id="IPR018669">
    <property type="entry name" value="Toxin_HigB"/>
</dbReference>
<dbReference type="Proteomes" id="UP000644192">
    <property type="component" value="Unassembled WGS sequence"/>
</dbReference>